<keyword evidence="2" id="KW-0813">Transport</keyword>
<dbReference type="PANTHER" id="PTHR23130:SF157">
    <property type="entry name" value="AUXIN-INDUCED IN ROOT CULTURES PROTEIN 12"/>
    <property type="match status" value="1"/>
</dbReference>
<dbReference type="EMBL" id="JACEIK010000204">
    <property type="protein sequence ID" value="MCD7452275.1"/>
    <property type="molecule type" value="Genomic_DNA"/>
</dbReference>
<accession>A0ABS8RZL5</accession>
<evidence type="ECO:0000256" key="3">
    <source>
        <dbReference type="ARBA" id="ARBA00022729"/>
    </source>
</evidence>
<keyword evidence="3 6" id="KW-0732">Signal</keyword>
<evidence type="ECO:0000256" key="1">
    <source>
        <dbReference type="ARBA" id="ARBA00004370"/>
    </source>
</evidence>
<name>A0ABS8RZL5_DATST</name>
<dbReference type="PANTHER" id="PTHR23130">
    <property type="entry name" value="CYTOCHROME B561 AND DOMON DOMAIN-CONTAINING PROTEIN"/>
    <property type="match status" value="1"/>
</dbReference>
<feature type="chain" id="PRO_5045286904" description="DOMON domain-containing protein" evidence="6">
    <location>
        <begin position="24"/>
        <end position="240"/>
    </location>
</feature>
<organism evidence="8 9">
    <name type="scientific">Datura stramonium</name>
    <name type="common">Jimsonweed</name>
    <name type="synonym">Common thornapple</name>
    <dbReference type="NCBI Taxonomy" id="4076"/>
    <lineage>
        <taxon>Eukaryota</taxon>
        <taxon>Viridiplantae</taxon>
        <taxon>Streptophyta</taxon>
        <taxon>Embryophyta</taxon>
        <taxon>Tracheophyta</taxon>
        <taxon>Spermatophyta</taxon>
        <taxon>Magnoliopsida</taxon>
        <taxon>eudicotyledons</taxon>
        <taxon>Gunneridae</taxon>
        <taxon>Pentapetalae</taxon>
        <taxon>asterids</taxon>
        <taxon>lamiids</taxon>
        <taxon>Solanales</taxon>
        <taxon>Solanaceae</taxon>
        <taxon>Solanoideae</taxon>
        <taxon>Datureae</taxon>
        <taxon>Datura</taxon>
    </lineage>
</organism>
<feature type="domain" description="DOMON" evidence="7">
    <location>
        <begin position="48"/>
        <end position="162"/>
    </location>
</feature>
<comment type="caution">
    <text evidence="8">The sequence shown here is derived from an EMBL/GenBank/DDBJ whole genome shotgun (WGS) entry which is preliminary data.</text>
</comment>
<proteinExistence type="predicted"/>
<evidence type="ECO:0000256" key="6">
    <source>
        <dbReference type="SAM" id="SignalP"/>
    </source>
</evidence>
<dbReference type="InterPro" id="IPR045265">
    <property type="entry name" value="AIR12_DOMON"/>
</dbReference>
<evidence type="ECO:0000256" key="4">
    <source>
        <dbReference type="ARBA" id="ARBA00022982"/>
    </source>
</evidence>
<keyword evidence="9" id="KW-1185">Reference proteome</keyword>
<feature type="signal peptide" evidence="6">
    <location>
        <begin position="1"/>
        <end position="23"/>
    </location>
</feature>
<dbReference type="InterPro" id="IPR005018">
    <property type="entry name" value="DOMON_domain"/>
</dbReference>
<sequence>MASLLHLLFIFLMAFLLISPAMSHNCSSSPAPVSGNNHFANCTDLPFLKSSLYWTYISTNSTLLVAFTAPLPSSNGWISWGINPIAPAMIGTQSLIAFKAPNGSIVVKNYNLTSYKSITQSDKLSFTVLSSKAEYSNGIMKILATLVLPSNTTTVNQVWQVGSAVKDGTPLVHKFDPDNLKSKGTLNFVTSSGGYGKNATAPVAADGNEQSENKTGGCSRIWRNNASFYVFIMVVGVLFL</sequence>
<evidence type="ECO:0000259" key="7">
    <source>
        <dbReference type="PROSITE" id="PS50836"/>
    </source>
</evidence>
<evidence type="ECO:0000313" key="8">
    <source>
        <dbReference type="EMBL" id="MCD7452275.1"/>
    </source>
</evidence>
<keyword evidence="4" id="KW-0249">Electron transport</keyword>
<dbReference type="CDD" id="cd09629">
    <property type="entry name" value="DOMON_CIL1_like"/>
    <property type="match status" value="1"/>
</dbReference>
<evidence type="ECO:0000256" key="2">
    <source>
        <dbReference type="ARBA" id="ARBA00022448"/>
    </source>
</evidence>
<comment type="subcellular location">
    <subcellularLocation>
        <location evidence="1">Membrane</location>
    </subcellularLocation>
</comment>
<evidence type="ECO:0000256" key="5">
    <source>
        <dbReference type="ARBA" id="ARBA00023136"/>
    </source>
</evidence>
<reference evidence="8 9" key="1">
    <citation type="journal article" date="2021" name="BMC Genomics">
        <title>Datura genome reveals duplications of psychoactive alkaloid biosynthetic genes and high mutation rate following tissue culture.</title>
        <authorList>
            <person name="Rajewski A."/>
            <person name="Carter-House D."/>
            <person name="Stajich J."/>
            <person name="Litt A."/>
        </authorList>
    </citation>
    <scope>NUCLEOTIDE SEQUENCE [LARGE SCALE GENOMIC DNA]</scope>
    <source>
        <strain evidence="8">AR-01</strain>
    </source>
</reference>
<keyword evidence="5" id="KW-0472">Membrane</keyword>
<dbReference type="Pfam" id="PF04526">
    <property type="entry name" value="DUF568"/>
    <property type="match status" value="1"/>
</dbReference>
<gene>
    <name evidence="8" type="ORF">HAX54_016107</name>
</gene>
<protein>
    <recommendedName>
        <fullName evidence="7">DOMON domain-containing protein</fullName>
    </recommendedName>
</protein>
<dbReference type="Proteomes" id="UP000823775">
    <property type="component" value="Unassembled WGS sequence"/>
</dbReference>
<evidence type="ECO:0000313" key="9">
    <source>
        <dbReference type="Proteomes" id="UP000823775"/>
    </source>
</evidence>
<dbReference type="PROSITE" id="PS50836">
    <property type="entry name" value="DOMON"/>
    <property type="match status" value="1"/>
</dbReference>